<evidence type="ECO:0000259" key="7">
    <source>
        <dbReference type="PROSITE" id="PS51828"/>
    </source>
</evidence>
<evidence type="ECO:0000256" key="1">
    <source>
        <dbReference type="ARBA" id="ARBA00022723"/>
    </source>
</evidence>
<dbReference type="Gene3D" id="2.60.120.200">
    <property type="match status" value="1"/>
</dbReference>
<dbReference type="RefSeq" id="XP_013787646.1">
    <property type="nucleotide sequence ID" value="XM_013932192.1"/>
</dbReference>
<comment type="cofactor">
    <cofactor evidence="6">
        <name>Ca(2+)</name>
        <dbReference type="ChEBI" id="CHEBI:29108"/>
    </cofactor>
    <text evidence="6">Binds 2 calcium ions per subunit.</text>
</comment>
<comment type="similarity">
    <text evidence="6">Belongs to the pentraxin family.</text>
</comment>
<organism evidence="8 9">
    <name type="scientific">Limulus polyphemus</name>
    <name type="common">Atlantic horseshoe crab</name>
    <dbReference type="NCBI Taxonomy" id="6850"/>
    <lineage>
        <taxon>Eukaryota</taxon>
        <taxon>Metazoa</taxon>
        <taxon>Ecdysozoa</taxon>
        <taxon>Arthropoda</taxon>
        <taxon>Chelicerata</taxon>
        <taxon>Merostomata</taxon>
        <taxon>Xiphosura</taxon>
        <taxon>Limulidae</taxon>
        <taxon>Limulus</taxon>
    </lineage>
</organism>
<accession>A0ABM1BS76</accession>
<keyword evidence="1 6" id="KW-0479">Metal-binding</keyword>
<dbReference type="Proteomes" id="UP000694941">
    <property type="component" value="Unplaced"/>
</dbReference>
<feature type="domain" description="Pentraxin (PTX)" evidence="7">
    <location>
        <begin position="1"/>
        <end position="169"/>
    </location>
</feature>
<dbReference type="InterPro" id="IPR030476">
    <property type="entry name" value="Pentaxin_CS"/>
</dbReference>
<dbReference type="InterPro" id="IPR013320">
    <property type="entry name" value="ConA-like_dom_sf"/>
</dbReference>
<comment type="subcellular location">
    <subcellularLocation>
        <location evidence="6">Secreted</location>
    </subcellularLocation>
</comment>
<keyword evidence="3" id="KW-1015">Disulfide bond</keyword>
<dbReference type="InterPro" id="IPR051360">
    <property type="entry name" value="Neuronal_Pentraxin_Related"/>
</dbReference>
<dbReference type="SUPFAM" id="SSF49899">
    <property type="entry name" value="Concanavalin A-like lectins/glucanases"/>
    <property type="match status" value="1"/>
</dbReference>
<comment type="subunit">
    <text evidence="6">Homopentamer. Pentaxin (or pentraxin) have a discoid arrangement of 5 non-covalently bound subunits.</text>
</comment>
<dbReference type="PRINTS" id="PR00895">
    <property type="entry name" value="PENTAXIN"/>
</dbReference>
<evidence type="ECO:0000256" key="6">
    <source>
        <dbReference type="RuleBase" id="RU362112"/>
    </source>
</evidence>
<evidence type="ECO:0000256" key="2">
    <source>
        <dbReference type="ARBA" id="ARBA00022837"/>
    </source>
</evidence>
<dbReference type="Pfam" id="PF00354">
    <property type="entry name" value="Pentaxin"/>
    <property type="match status" value="1"/>
</dbReference>
<evidence type="ECO:0000256" key="4">
    <source>
        <dbReference type="ARBA" id="ARBA00023180"/>
    </source>
</evidence>
<dbReference type="InterPro" id="IPR001759">
    <property type="entry name" value="PTX_dom"/>
</dbReference>
<evidence type="ECO:0000256" key="3">
    <source>
        <dbReference type="ARBA" id="ARBA00023157"/>
    </source>
</evidence>
<gene>
    <name evidence="9" type="primary">LOC106471584</name>
</gene>
<dbReference type="PANTHER" id="PTHR19277">
    <property type="entry name" value="PENTRAXIN"/>
    <property type="match status" value="1"/>
</dbReference>
<sequence>MKIGSETEYPFSYATERFHNELLTFVEPSINGHPFVGLYIHKTSNRLAVKCPSSIVGEWHHVCYTWRSVDGQAQVYVNPHKDSCDKTVTGFAVGKVVQASGTLSLGQEQSYPGGGLSLDQSFDGEYTDVNVWSEALDVKQIFRVSKCLGCGVDRCCNHKEEELTGDVVD</sequence>
<dbReference type="SMART" id="SM00159">
    <property type="entry name" value="PTX"/>
    <property type="match status" value="1"/>
</dbReference>
<dbReference type="PROSITE" id="PS51828">
    <property type="entry name" value="PTX_2"/>
    <property type="match status" value="1"/>
</dbReference>
<dbReference type="PANTHER" id="PTHR19277:SF161">
    <property type="entry name" value="LAMININ G DOMAIN-CONTAINING PROTEIN"/>
    <property type="match status" value="1"/>
</dbReference>
<evidence type="ECO:0000256" key="5">
    <source>
        <dbReference type="PROSITE-ProRule" id="PRU01172"/>
    </source>
</evidence>
<evidence type="ECO:0000313" key="8">
    <source>
        <dbReference type="Proteomes" id="UP000694941"/>
    </source>
</evidence>
<comment type="caution">
    <text evidence="5">Lacks conserved residue(s) required for the propagation of feature annotation.</text>
</comment>
<protein>
    <recommendedName>
        <fullName evidence="6">Pentraxin family member</fullName>
    </recommendedName>
</protein>
<evidence type="ECO:0000313" key="9">
    <source>
        <dbReference type="RefSeq" id="XP_013787646.1"/>
    </source>
</evidence>
<dbReference type="GeneID" id="106471584"/>
<keyword evidence="4" id="KW-0325">Glycoprotein</keyword>
<keyword evidence="8" id="KW-1185">Reference proteome</keyword>
<keyword evidence="2 6" id="KW-0106">Calcium</keyword>
<proteinExistence type="inferred from homology"/>
<name>A0ABM1BS76_LIMPO</name>
<dbReference type="PROSITE" id="PS00289">
    <property type="entry name" value="PTX_1"/>
    <property type="match status" value="1"/>
</dbReference>
<reference evidence="9" key="1">
    <citation type="submission" date="2025-08" db="UniProtKB">
        <authorList>
            <consortium name="RefSeq"/>
        </authorList>
    </citation>
    <scope>IDENTIFICATION</scope>
    <source>
        <tissue evidence="9">Muscle</tissue>
    </source>
</reference>